<organism evidence="13 15">
    <name type="scientific">Billgrantia kenyensis</name>
    <dbReference type="NCBI Taxonomy" id="321266"/>
    <lineage>
        <taxon>Bacteria</taxon>
        <taxon>Pseudomonadati</taxon>
        <taxon>Pseudomonadota</taxon>
        <taxon>Gammaproteobacteria</taxon>
        <taxon>Oceanospirillales</taxon>
        <taxon>Halomonadaceae</taxon>
        <taxon>Billgrantia</taxon>
    </lineage>
</organism>
<proteinExistence type="inferred from homology"/>
<dbReference type="InterPro" id="IPR018368">
    <property type="entry name" value="ClpA/B_CS1"/>
</dbReference>
<keyword evidence="3 9" id="KW-0677">Repeat</keyword>
<dbReference type="InterPro" id="IPR041546">
    <property type="entry name" value="ClpA/ClpB_AAA_lid"/>
</dbReference>
<dbReference type="SMART" id="SM00382">
    <property type="entry name" value="AAA"/>
    <property type="match status" value="2"/>
</dbReference>
<dbReference type="Gene3D" id="1.10.8.60">
    <property type="match status" value="1"/>
</dbReference>
<comment type="subunit">
    <text evidence="8">Homohexamer. The oligomerization is ATP-dependent.</text>
</comment>
<accession>A0A7V9W4L5</accession>
<dbReference type="InterPro" id="IPR019489">
    <property type="entry name" value="Clp_ATPase_C"/>
</dbReference>
<dbReference type="NCBIfam" id="TIGR03346">
    <property type="entry name" value="chaperone_ClpB"/>
    <property type="match status" value="1"/>
</dbReference>
<feature type="domain" description="Clp R" evidence="12">
    <location>
        <begin position="3"/>
        <end position="146"/>
    </location>
</feature>
<keyword evidence="5 10" id="KW-0067">ATP-binding</keyword>
<comment type="subcellular location">
    <subcellularLocation>
        <location evidence="11">Cytoplasm</location>
    </subcellularLocation>
</comment>
<evidence type="ECO:0000256" key="6">
    <source>
        <dbReference type="ARBA" id="ARBA00023054"/>
    </source>
</evidence>
<dbReference type="PANTHER" id="PTHR11638:SF18">
    <property type="entry name" value="HEAT SHOCK PROTEIN 104"/>
    <property type="match status" value="1"/>
</dbReference>
<dbReference type="PROSITE" id="PS51903">
    <property type="entry name" value="CLP_R"/>
    <property type="match status" value="1"/>
</dbReference>
<evidence type="ECO:0000256" key="9">
    <source>
        <dbReference type="PROSITE-ProRule" id="PRU01251"/>
    </source>
</evidence>
<protein>
    <recommendedName>
        <fullName evidence="2 11">Chaperone protein ClpB</fullName>
    </recommendedName>
</protein>
<evidence type="ECO:0000256" key="11">
    <source>
        <dbReference type="RuleBase" id="RU362034"/>
    </source>
</evidence>
<keyword evidence="16" id="KW-1185">Reference proteome</keyword>
<dbReference type="Proteomes" id="UP000814353">
    <property type="component" value="Unassembled WGS sequence"/>
</dbReference>
<dbReference type="SUPFAM" id="SSF52540">
    <property type="entry name" value="P-loop containing nucleoside triphosphate hydrolases"/>
    <property type="match status" value="2"/>
</dbReference>
<dbReference type="GO" id="GO:0042026">
    <property type="term" value="P:protein refolding"/>
    <property type="evidence" value="ECO:0007669"/>
    <property type="project" value="UniProtKB-UniRule"/>
</dbReference>
<dbReference type="PANTHER" id="PTHR11638">
    <property type="entry name" value="ATP-DEPENDENT CLP PROTEASE"/>
    <property type="match status" value="1"/>
</dbReference>
<dbReference type="FunFam" id="3.40.50.300:FF:000010">
    <property type="entry name" value="Chaperone clpB 1, putative"/>
    <property type="match status" value="1"/>
</dbReference>
<evidence type="ECO:0000256" key="2">
    <source>
        <dbReference type="ARBA" id="ARBA00017574"/>
    </source>
</evidence>
<dbReference type="SMART" id="SM01086">
    <property type="entry name" value="ClpB_D2-small"/>
    <property type="match status" value="1"/>
</dbReference>
<dbReference type="InterPro" id="IPR050130">
    <property type="entry name" value="ClpA_ClpB"/>
</dbReference>
<dbReference type="Pfam" id="PF00004">
    <property type="entry name" value="AAA"/>
    <property type="match status" value="1"/>
</dbReference>
<dbReference type="EMBL" id="JACEFT010000038">
    <property type="protein sequence ID" value="MBA2780952.1"/>
    <property type="molecule type" value="Genomic_DNA"/>
</dbReference>
<dbReference type="FunFam" id="3.40.50.300:FF:000120">
    <property type="entry name" value="ATP-dependent chaperone ClpB"/>
    <property type="match status" value="1"/>
</dbReference>
<evidence type="ECO:0000256" key="3">
    <source>
        <dbReference type="ARBA" id="ARBA00022737"/>
    </source>
</evidence>
<dbReference type="Pfam" id="PF07724">
    <property type="entry name" value="AAA_2"/>
    <property type="match status" value="1"/>
</dbReference>
<keyword evidence="7 10" id="KW-0143">Chaperone</keyword>
<keyword evidence="4 10" id="KW-0547">Nucleotide-binding</keyword>
<comment type="subunit">
    <text evidence="11">Homohexamer; The oligomerization is ATP-dependent.</text>
</comment>
<evidence type="ECO:0000259" key="12">
    <source>
        <dbReference type="PROSITE" id="PS51903"/>
    </source>
</evidence>
<dbReference type="PRINTS" id="PR00300">
    <property type="entry name" value="CLPPROTEASEA"/>
</dbReference>
<dbReference type="InterPro" id="IPR017730">
    <property type="entry name" value="Chaperonin_ClpB"/>
</dbReference>
<gene>
    <name evidence="11 13" type="primary">clpB</name>
    <name evidence="13" type="ORF">H1D44_18880</name>
    <name evidence="14" type="ORF">HOP48_19440</name>
</gene>
<dbReference type="InterPro" id="IPR004176">
    <property type="entry name" value="Clp_R_N"/>
</dbReference>
<evidence type="ECO:0000313" key="16">
    <source>
        <dbReference type="Proteomes" id="UP000814353"/>
    </source>
</evidence>
<dbReference type="Gene3D" id="1.10.1780.10">
    <property type="entry name" value="Clp, N-terminal domain"/>
    <property type="match status" value="1"/>
</dbReference>
<dbReference type="NCBIfam" id="NF008118">
    <property type="entry name" value="PRK10865.1"/>
    <property type="match status" value="1"/>
</dbReference>
<dbReference type="GO" id="GO:0005737">
    <property type="term" value="C:cytoplasm"/>
    <property type="evidence" value="ECO:0007669"/>
    <property type="project" value="UniProtKB-SubCell"/>
</dbReference>
<keyword evidence="11" id="KW-0346">Stress response</keyword>
<dbReference type="GO" id="GO:0034605">
    <property type="term" value="P:cellular response to heat"/>
    <property type="evidence" value="ECO:0007669"/>
    <property type="project" value="TreeGrafter"/>
</dbReference>
<dbReference type="Gene3D" id="3.40.50.300">
    <property type="entry name" value="P-loop containing nucleotide triphosphate hydrolases"/>
    <property type="match status" value="3"/>
</dbReference>
<dbReference type="CDD" id="cd19499">
    <property type="entry name" value="RecA-like_ClpB_Hsp104-like"/>
    <property type="match status" value="1"/>
</dbReference>
<dbReference type="EMBL" id="JABFUB010000029">
    <property type="protein sequence ID" value="MCG6663708.1"/>
    <property type="molecule type" value="Genomic_DNA"/>
</dbReference>
<reference evidence="14 16" key="1">
    <citation type="submission" date="2020-05" db="EMBL/GenBank/DDBJ databases">
        <title>Comparative genomic analysis of denitrifying bacteria from Halomonas genus.</title>
        <authorList>
            <person name="Wang L."/>
            <person name="Shao Z."/>
        </authorList>
    </citation>
    <scope>NUCLEOTIDE SEQUENCE [LARGE SCALE GENOMIC DNA]</scope>
    <source>
        <strain evidence="14 16">DSM 17331</strain>
    </source>
</reference>
<dbReference type="AlphaFoldDB" id="A0A7V9W4L5"/>
<dbReference type="Pfam" id="PF17871">
    <property type="entry name" value="AAA_lid_9"/>
    <property type="match status" value="1"/>
</dbReference>
<reference evidence="13 15" key="2">
    <citation type="submission" date="2020-07" db="EMBL/GenBank/DDBJ databases">
        <title>Identification of Halomonas strains.</title>
        <authorList>
            <person name="Xiao Z."/>
            <person name="Shen J."/>
        </authorList>
    </citation>
    <scope>NUCLEOTIDE SEQUENCE [LARGE SCALE GENOMIC DNA]</scope>
    <source>
        <strain evidence="13 15">DSM 17331</strain>
    </source>
</reference>
<dbReference type="InterPro" id="IPR036628">
    <property type="entry name" value="Clp_N_dom_sf"/>
</dbReference>
<dbReference type="Pfam" id="PF10431">
    <property type="entry name" value="ClpB_D2-small"/>
    <property type="match status" value="1"/>
</dbReference>
<dbReference type="InterPro" id="IPR003593">
    <property type="entry name" value="AAA+_ATPase"/>
</dbReference>
<evidence type="ECO:0000256" key="1">
    <source>
        <dbReference type="ARBA" id="ARBA00008675"/>
    </source>
</evidence>
<dbReference type="InterPro" id="IPR027417">
    <property type="entry name" value="P-loop_NTPase"/>
</dbReference>
<sequence length="860" mass="95896">MRFDKFTTTLQNAVADAQSLAVGRGHNQLEPGHLLLALLDARDTGTKALIQKTGGDAARLRDALAGHLDDLPQVAQFTGEVQPSRDLIKLFNLTDREAQKRGDQYIASELVLLAALEMGHAVTKLLTQAGVTRKALESAIDSVRGGERVDDPNAEESREALEKYTLDLTARATEGKLDPVIGRDDEIRRTIQVLQRRTKNNPVLIGEPGVGKTAIVEGLAQRIVNGEVPDGLKDKRVLSLDMGALLAGAKFRGEFEERLKSVLKELAQEEGRVILFIDELHTMVGAGKAEGAMDAGNMLKPALARGELHCVGATTLDEYRKYIEKDAALERRFQKVLVDEPSEEDTVAILRGLKERYEVHHNVDITDGAIIAAAKLSTRYITDRQLPDKAIDLIDEASSRIRMELDSKPEEMDRLERRLIQLKMEREHLKKETDEASKKRLEILQEQIDELEREYADLDEIWKAEKASIQGAGQFKEELEKAKIELEQARRQGDLGRMSELQYGVIPELEKKIAESSETEADTSKHKLLRSNVTEEEIAEVVSRWTGIPVAKMLEGERDKLLRMEEALHQRVIGQEEAVTAVANAVRRSRAGLADPNRPNGSFLFLGPTGVGKTELCKALANFLFDTEEAMVRIDMSEFMEKHSVARLIGAPPGYVGYEEGGYLTEAVRRKPYSVLLLDEVEKAHPDVFNILLQVLEDGRLTDGQGRTVDFRNTVIVMTSNMGSDIIQRMGGDDEQYEEMKRAVMDVVGMHFRPELINRIDEVVVFHALRQAQIEAIAGIQLDRLRGRLAEHGLQLEVSAEAMAQLAQVGFDPVFGARPLKRAIQSRIENPLAQDLLAARFVPGDVIHVEMEGEKLVFRT</sequence>
<evidence type="ECO:0000256" key="5">
    <source>
        <dbReference type="ARBA" id="ARBA00022840"/>
    </source>
</evidence>
<evidence type="ECO:0000313" key="15">
    <source>
        <dbReference type="Proteomes" id="UP000518091"/>
    </source>
</evidence>
<keyword evidence="11" id="KW-0963">Cytoplasm</keyword>
<dbReference type="GO" id="GO:0016887">
    <property type="term" value="F:ATP hydrolysis activity"/>
    <property type="evidence" value="ECO:0007669"/>
    <property type="project" value="InterPro"/>
</dbReference>
<evidence type="ECO:0000256" key="10">
    <source>
        <dbReference type="RuleBase" id="RU004432"/>
    </source>
</evidence>
<evidence type="ECO:0000313" key="14">
    <source>
        <dbReference type="EMBL" id="MCG6663708.1"/>
    </source>
</evidence>
<evidence type="ECO:0000256" key="7">
    <source>
        <dbReference type="ARBA" id="ARBA00023186"/>
    </source>
</evidence>
<dbReference type="SUPFAM" id="SSF81923">
    <property type="entry name" value="Double Clp-N motif"/>
    <property type="match status" value="1"/>
</dbReference>
<evidence type="ECO:0000256" key="4">
    <source>
        <dbReference type="ARBA" id="ARBA00022741"/>
    </source>
</evidence>
<dbReference type="PROSITE" id="PS00871">
    <property type="entry name" value="CLPAB_2"/>
    <property type="match status" value="1"/>
</dbReference>
<dbReference type="RefSeq" id="WP_181516826.1">
    <property type="nucleotide sequence ID" value="NZ_JABFUB010000029.1"/>
</dbReference>
<dbReference type="GO" id="GO:0005524">
    <property type="term" value="F:ATP binding"/>
    <property type="evidence" value="ECO:0007669"/>
    <property type="project" value="UniProtKB-UniRule"/>
</dbReference>
<comment type="caution">
    <text evidence="13">The sequence shown here is derived from an EMBL/GenBank/DDBJ whole genome shotgun (WGS) entry which is preliminary data.</text>
</comment>
<feature type="coiled-coil region" evidence="11">
    <location>
        <begin position="405"/>
        <end position="492"/>
    </location>
</feature>
<keyword evidence="6 11" id="KW-0175">Coiled coil</keyword>
<evidence type="ECO:0000256" key="8">
    <source>
        <dbReference type="ARBA" id="ARBA00026057"/>
    </source>
</evidence>
<name>A0A7V9W4L5_9GAMM</name>
<evidence type="ECO:0000313" key="13">
    <source>
        <dbReference type="EMBL" id="MBA2780952.1"/>
    </source>
</evidence>
<dbReference type="CDD" id="cd00009">
    <property type="entry name" value="AAA"/>
    <property type="match status" value="1"/>
</dbReference>
<dbReference type="PROSITE" id="PS00870">
    <property type="entry name" value="CLPAB_1"/>
    <property type="match status" value="1"/>
</dbReference>
<dbReference type="InterPro" id="IPR003959">
    <property type="entry name" value="ATPase_AAA_core"/>
</dbReference>
<dbReference type="Pfam" id="PF02861">
    <property type="entry name" value="Clp_N"/>
    <property type="match status" value="1"/>
</dbReference>
<dbReference type="Proteomes" id="UP000518091">
    <property type="component" value="Unassembled WGS sequence"/>
</dbReference>
<comment type="similarity">
    <text evidence="1 10">Belongs to the ClpA/ClpB family.</text>
</comment>
<dbReference type="InterPro" id="IPR028299">
    <property type="entry name" value="ClpA/B_CS2"/>
</dbReference>
<dbReference type="FunFam" id="3.40.50.300:FF:000025">
    <property type="entry name" value="ATP-dependent Clp protease subunit"/>
    <property type="match status" value="1"/>
</dbReference>
<comment type="function">
    <text evidence="11">Part of a stress-induced multi-chaperone system, it is involved in the recovery of the cell from heat-induced damage, in cooperation with DnaK, DnaJ and GrpE.</text>
</comment>
<dbReference type="InterPro" id="IPR001270">
    <property type="entry name" value="ClpA/B"/>
</dbReference>